<evidence type="ECO:0000313" key="2">
    <source>
        <dbReference type="Proteomes" id="UP001332243"/>
    </source>
</evidence>
<evidence type="ECO:0008006" key="3">
    <source>
        <dbReference type="Google" id="ProtNLM"/>
    </source>
</evidence>
<accession>A0ABU7S4V9</accession>
<keyword evidence="2" id="KW-1185">Reference proteome</keyword>
<organism evidence="1 2">
    <name type="scientific">Plantactinospora sonchi</name>
    <dbReference type="NCBI Taxonomy" id="1544735"/>
    <lineage>
        <taxon>Bacteria</taxon>
        <taxon>Bacillati</taxon>
        <taxon>Actinomycetota</taxon>
        <taxon>Actinomycetes</taxon>
        <taxon>Micromonosporales</taxon>
        <taxon>Micromonosporaceae</taxon>
        <taxon>Plantactinospora</taxon>
    </lineage>
</organism>
<dbReference type="RefSeq" id="WP_331218549.1">
    <property type="nucleotide sequence ID" value="NZ_JAZGQK010000042.1"/>
</dbReference>
<dbReference type="EMBL" id="JAZGQK010000042">
    <property type="protein sequence ID" value="MEE6263734.1"/>
    <property type="molecule type" value="Genomic_DNA"/>
</dbReference>
<reference evidence="1 2" key="1">
    <citation type="submission" date="2024-01" db="EMBL/GenBank/DDBJ databases">
        <title>Genome insights into Plantactinospora sonchi sp. nov.</title>
        <authorList>
            <person name="Wang L."/>
        </authorList>
    </citation>
    <scope>NUCLEOTIDE SEQUENCE [LARGE SCALE GENOMIC DNA]</scope>
    <source>
        <strain evidence="1 2">NEAU-QY2</strain>
    </source>
</reference>
<evidence type="ECO:0000313" key="1">
    <source>
        <dbReference type="EMBL" id="MEE6263734.1"/>
    </source>
</evidence>
<sequence length="331" mass="36256">MSQQNRQAWSPPRLLQLASGARRRADQATDQLVRRISRLRYDPVVNLPRANGDFLGVLDGRTLQVHALLPAGTDPAARAELLLVRGRHVRRCPATLRPRSDGRHSVEVLARLGDGPGELPLGKGTWSLAVAVADRDQPERRYGLRIAEPADRPGPTVAVPPHPVTGWTYWPGRGVKGVAQLTVTGPAAQAEVVALDHSGARARIRARLVGVRRWEEPAVVFSPRRGGPDHVVPIAPVDGRFEVTVPVADLATGRPGDEVIWDVRVRVAPTRLIRIGRFLHDLREPRSVLLTSRVILPTDGDDFVGYRPYYTASGGLAVALLRFTRFTGMQS</sequence>
<name>A0ABU7S4V9_9ACTN</name>
<comment type="caution">
    <text evidence="1">The sequence shown here is derived from an EMBL/GenBank/DDBJ whole genome shotgun (WGS) entry which is preliminary data.</text>
</comment>
<gene>
    <name evidence="1" type="ORF">V1633_35215</name>
</gene>
<dbReference type="Proteomes" id="UP001332243">
    <property type="component" value="Unassembled WGS sequence"/>
</dbReference>
<protein>
    <recommendedName>
        <fullName evidence="3">Macroglobulin domain-containing protein</fullName>
    </recommendedName>
</protein>
<proteinExistence type="predicted"/>